<name>A0A0L0NST8_CANAR</name>
<evidence type="ECO:0000313" key="3">
    <source>
        <dbReference type="Proteomes" id="UP000037122"/>
    </source>
</evidence>
<evidence type="ECO:0000313" key="2">
    <source>
        <dbReference type="EMBL" id="KND97059.1"/>
    </source>
</evidence>
<feature type="compositionally biased region" description="Basic and acidic residues" evidence="1">
    <location>
        <begin position="26"/>
        <end position="40"/>
    </location>
</feature>
<dbReference type="EMBL" id="LGST01000045">
    <property type="protein sequence ID" value="KND97059.1"/>
    <property type="molecule type" value="Genomic_DNA"/>
</dbReference>
<evidence type="ECO:0000256" key="1">
    <source>
        <dbReference type="SAM" id="MobiDB-lite"/>
    </source>
</evidence>
<reference evidence="3" key="1">
    <citation type="journal article" date="2015" name="BMC Genomics">
        <title>Draft genome of a commonly misdiagnosed multidrug resistant pathogen Candida auris.</title>
        <authorList>
            <person name="Chatterjee S."/>
            <person name="Alampalli S.V."/>
            <person name="Nageshan R.K."/>
            <person name="Chettiar S.T."/>
            <person name="Joshi S."/>
            <person name="Tatu U.S."/>
        </authorList>
    </citation>
    <scope>NUCLEOTIDE SEQUENCE [LARGE SCALE GENOMIC DNA]</scope>
    <source>
        <strain evidence="3">6684</strain>
    </source>
</reference>
<gene>
    <name evidence="2" type="ORF">QG37_06519</name>
</gene>
<accession>A0A0L0NST8</accession>
<dbReference type="VEuPathDB" id="FungiDB:QG37_06519"/>
<feature type="region of interest" description="Disordered" evidence="1">
    <location>
        <begin position="1"/>
        <end position="40"/>
    </location>
</feature>
<organism evidence="2 3">
    <name type="scientific">Candidozyma auris</name>
    <name type="common">Yeast</name>
    <name type="synonym">Candida auris</name>
    <dbReference type="NCBI Taxonomy" id="498019"/>
    <lineage>
        <taxon>Eukaryota</taxon>
        <taxon>Fungi</taxon>
        <taxon>Dikarya</taxon>
        <taxon>Ascomycota</taxon>
        <taxon>Saccharomycotina</taxon>
        <taxon>Pichiomycetes</taxon>
        <taxon>Metschnikowiaceae</taxon>
        <taxon>Candidozyma</taxon>
    </lineage>
</organism>
<comment type="caution">
    <text evidence="2">The sequence shown here is derived from an EMBL/GenBank/DDBJ whole genome shotgun (WGS) entry which is preliminary data.</text>
</comment>
<protein>
    <submittedName>
        <fullName evidence="2">Uncharacterized protein</fullName>
    </submittedName>
</protein>
<sequence>MGWSNTTSDAKTRASAAGTDTAPQKSEMEEMGRMEMDVYD</sequence>
<dbReference type="Proteomes" id="UP000037122">
    <property type="component" value="Unassembled WGS sequence"/>
</dbReference>
<dbReference type="AlphaFoldDB" id="A0A0L0NST8"/>
<proteinExistence type="predicted"/>